<comment type="caution">
    <text evidence="2">The sequence shown here is derived from an EMBL/GenBank/DDBJ whole genome shotgun (WGS) entry which is preliminary data.</text>
</comment>
<keyword evidence="3" id="KW-1185">Reference proteome</keyword>
<dbReference type="InterPro" id="IPR051043">
    <property type="entry name" value="Sulfatase_Mod_Factor_Kinase"/>
</dbReference>
<sequence>MDHFNFIHIPEGYVFVGSTMNQIERAYNDWKDRLLKDEYKAHFKDWLMKEYPMHQVFVPEFQISETLVTNDVYEQYCNEVNDKKPESLKNKELGGGPNHPVWGVSMEEAIAFTKWLSNKLQKKVSIPTEAQWEYAARGNTKREYPWGEGFSHLKCNSIESKINTTTPVKKYESGRSYFGLYDMAGNVEEWVLSTYQPYPNGEFIKDDLIEALGEDYFVLKGGSFARGGDLCRISRRHGRHPDDVFRFTGFRLVLNY</sequence>
<dbReference type="PANTHER" id="PTHR23150">
    <property type="entry name" value="SULFATASE MODIFYING FACTOR 1, 2"/>
    <property type="match status" value="1"/>
</dbReference>
<dbReference type="SUPFAM" id="SSF56436">
    <property type="entry name" value="C-type lectin-like"/>
    <property type="match status" value="1"/>
</dbReference>
<dbReference type="EMBL" id="JAUSTT010000023">
    <property type="protein sequence ID" value="MDQ0177489.1"/>
    <property type="molecule type" value="Genomic_DNA"/>
</dbReference>
<dbReference type="Proteomes" id="UP001223586">
    <property type="component" value="Unassembled WGS sequence"/>
</dbReference>
<dbReference type="PANTHER" id="PTHR23150:SF19">
    <property type="entry name" value="FORMYLGLYCINE-GENERATING ENZYME"/>
    <property type="match status" value="1"/>
</dbReference>
<evidence type="ECO:0000313" key="2">
    <source>
        <dbReference type="EMBL" id="MDQ0177489.1"/>
    </source>
</evidence>
<evidence type="ECO:0000259" key="1">
    <source>
        <dbReference type="Pfam" id="PF03781"/>
    </source>
</evidence>
<proteinExistence type="predicted"/>
<name>A0ABT9WW15_9BACI</name>
<dbReference type="Pfam" id="PF03781">
    <property type="entry name" value="FGE-sulfatase"/>
    <property type="match status" value="1"/>
</dbReference>
<dbReference type="InterPro" id="IPR005532">
    <property type="entry name" value="SUMF_dom"/>
</dbReference>
<dbReference type="Gene3D" id="3.90.1580.10">
    <property type="entry name" value="paralog of FGE (formylglycine-generating enzyme)"/>
    <property type="match status" value="1"/>
</dbReference>
<evidence type="ECO:0000313" key="3">
    <source>
        <dbReference type="Proteomes" id="UP001223586"/>
    </source>
</evidence>
<accession>A0ABT9WW15</accession>
<feature type="domain" description="Sulfatase-modifying factor enzyme-like" evidence="1">
    <location>
        <begin position="44"/>
        <end position="253"/>
    </location>
</feature>
<protein>
    <submittedName>
        <fullName evidence="2">Formylglycine-generating enzyme required for sulfatase activity</fullName>
    </submittedName>
</protein>
<reference evidence="2 3" key="1">
    <citation type="submission" date="2023-07" db="EMBL/GenBank/DDBJ databases">
        <title>Genomic Encyclopedia of Type Strains, Phase IV (KMG-IV): sequencing the most valuable type-strain genomes for metagenomic binning, comparative biology and taxonomic classification.</title>
        <authorList>
            <person name="Goeker M."/>
        </authorList>
    </citation>
    <scope>NUCLEOTIDE SEQUENCE [LARGE SCALE GENOMIC DNA]</scope>
    <source>
        <strain evidence="2 3">DSM 23837</strain>
    </source>
</reference>
<dbReference type="InterPro" id="IPR016187">
    <property type="entry name" value="CTDL_fold"/>
</dbReference>
<gene>
    <name evidence="2" type="ORF">J2S08_003369</name>
</gene>
<dbReference type="InterPro" id="IPR042095">
    <property type="entry name" value="SUMF_sf"/>
</dbReference>
<organism evidence="2 3">
    <name type="scientific">Bacillus chungangensis</name>
    <dbReference type="NCBI Taxonomy" id="587633"/>
    <lineage>
        <taxon>Bacteria</taxon>
        <taxon>Bacillati</taxon>
        <taxon>Bacillota</taxon>
        <taxon>Bacilli</taxon>
        <taxon>Bacillales</taxon>
        <taxon>Bacillaceae</taxon>
        <taxon>Bacillus</taxon>
    </lineage>
</organism>
<dbReference type="RefSeq" id="WP_307231522.1">
    <property type="nucleotide sequence ID" value="NZ_JAUSTT010000023.1"/>
</dbReference>